<name>A0A1D1XR14_9ARAE</name>
<dbReference type="PANTHER" id="PTHR46213">
    <property type="entry name" value="TRANSCRIPTIONAL ACTIVATOR DEMETER"/>
    <property type="match status" value="1"/>
</dbReference>
<dbReference type="EMBL" id="GDJX01023102">
    <property type="protein sequence ID" value="JAT44834.1"/>
    <property type="molecule type" value="Transcribed_RNA"/>
</dbReference>
<gene>
    <name evidence="2" type="primary">ROS1_5</name>
    <name evidence="2" type="ORF">g.17309</name>
</gene>
<evidence type="ECO:0000256" key="1">
    <source>
        <dbReference type="SAM" id="MobiDB-lite"/>
    </source>
</evidence>
<dbReference type="GO" id="GO:0035514">
    <property type="term" value="F:DNA demethylase activity"/>
    <property type="evidence" value="ECO:0007669"/>
    <property type="project" value="InterPro"/>
</dbReference>
<proteinExistence type="predicted"/>
<dbReference type="AlphaFoldDB" id="A0A1D1XR14"/>
<evidence type="ECO:0000313" key="2">
    <source>
        <dbReference type="EMBL" id="JAT44834.1"/>
    </source>
</evidence>
<feature type="compositionally biased region" description="Polar residues" evidence="1">
    <location>
        <begin position="380"/>
        <end position="392"/>
    </location>
</feature>
<sequence>LTQNVSDHLSSSAFMALAARFPTLSREKSGEANTSSEQLSSCTVDHDVSEKCSDKQACDKNSVMFYGSEQMEEKKMHPSGSDIGSDAFCHSKIIDLADTPLIVTEDRNIIKTNDQKAVEYINSSQNSVVSSQNSSDDPFLTIDQIASSSEINSEAEYLITSNQCCLETKTSFMELLEMAESTDFEELYISDNVKSCQMETYIPSENNQKHGQEISGERLHFPSPVASPVIETEILGTEGGPSTNATEVSYHQNSMLTSQSSPLGGSQAFANNLSALSLSTSSTKNGHRKHSYYHDGISGVTTESSVNIIFPNGSGLQNETSMEILLKQRRVNSHPTDIQIDSEALSYTQDCSGQQCHSGSPLKETPNVDKGKGASDKGGESNSTDEICSSSKEPMGSAGSAPRRKRGKLETEKNNSFDWDILRRQACQNGAKKERSSDT</sequence>
<dbReference type="GO" id="GO:0141166">
    <property type="term" value="P:chromosomal 5-methylcytosine DNA demethylation pathway"/>
    <property type="evidence" value="ECO:0007669"/>
    <property type="project" value="InterPro"/>
</dbReference>
<organism evidence="2">
    <name type="scientific">Anthurium amnicola</name>
    <dbReference type="NCBI Taxonomy" id="1678845"/>
    <lineage>
        <taxon>Eukaryota</taxon>
        <taxon>Viridiplantae</taxon>
        <taxon>Streptophyta</taxon>
        <taxon>Embryophyta</taxon>
        <taxon>Tracheophyta</taxon>
        <taxon>Spermatophyta</taxon>
        <taxon>Magnoliopsida</taxon>
        <taxon>Liliopsida</taxon>
        <taxon>Araceae</taxon>
        <taxon>Pothoideae</taxon>
        <taxon>Potheae</taxon>
        <taxon>Anthurium</taxon>
    </lineage>
</organism>
<protein>
    <submittedName>
        <fullName evidence="2">Protein ROS1</fullName>
    </submittedName>
</protein>
<dbReference type="GO" id="GO:0019104">
    <property type="term" value="F:DNA N-glycosylase activity"/>
    <property type="evidence" value="ECO:0007669"/>
    <property type="project" value="InterPro"/>
</dbReference>
<feature type="compositionally biased region" description="Basic and acidic residues" evidence="1">
    <location>
        <begin position="408"/>
        <end position="423"/>
    </location>
</feature>
<feature type="non-terminal residue" evidence="2">
    <location>
        <position position="1"/>
    </location>
</feature>
<dbReference type="InterPro" id="IPR044811">
    <property type="entry name" value="DME/ROS1"/>
</dbReference>
<feature type="compositionally biased region" description="Basic and acidic residues" evidence="1">
    <location>
        <begin position="366"/>
        <end position="379"/>
    </location>
</feature>
<reference evidence="2" key="1">
    <citation type="submission" date="2015-07" db="EMBL/GenBank/DDBJ databases">
        <title>Transcriptome Assembly of Anthurium amnicola.</title>
        <authorList>
            <person name="Suzuki J."/>
        </authorList>
    </citation>
    <scope>NUCLEOTIDE SEQUENCE</scope>
</reference>
<feature type="region of interest" description="Disordered" evidence="1">
    <location>
        <begin position="350"/>
        <end position="439"/>
    </location>
</feature>
<accession>A0A1D1XR14</accession>
<feature type="non-terminal residue" evidence="2">
    <location>
        <position position="439"/>
    </location>
</feature>
<dbReference type="PANTHER" id="PTHR46213:SF13">
    <property type="entry name" value="DEMETER-LIKE PROTEIN 2-RELATED"/>
    <property type="match status" value="1"/>
</dbReference>